<keyword evidence="6" id="KW-1185">Reference proteome</keyword>
<evidence type="ECO:0000313" key="5">
    <source>
        <dbReference type="EMBL" id="KAJ3223009.1"/>
    </source>
</evidence>
<proteinExistence type="inferred from homology"/>
<dbReference type="PANTHER" id="PTHR12111:SF2">
    <property type="entry name" value="SPLICING FACTOR YJU2B-RELATED"/>
    <property type="match status" value="1"/>
</dbReference>
<evidence type="ECO:0000313" key="6">
    <source>
        <dbReference type="Proteomes" id="UP001211065"/>
    </source>
</evidence>
<evidence type="ECO:0000256" key="2">
    <source>
        <dbReference type="SAM" id="MobiDB-lite"/>
    </source>
</evidence>
<dbReference type="EMBL" id="JADGJW010000148">
    <property type="protein sequence ID" value="KAJ3223009.1"/>
    <property type="molecule type" value="Genomic_DNA"/>
</dbReference>
<comment type="similarity">
    <text evidence="1">Belongs to the CWC16 family.</text>
</comment>
<evidence type="ECO:0000256" key="3">
    <source>
        <dbReference type="SAM" id="Phobius"/>
    </source>
</evidence>
<comment type="caution">
    <text evidence="5">The sequence shown here is derived from an EMBL/GenBank/DDBJ whole genome shotgun (WGS) entry which is preliminary data.</text>
</comment>
<sequence length="579" mass="66032">MADRKATNKYYPPDWDPSKGSINKFVGQHPLRHRARKLDQGILVVRFELPFNMWCLHCNGHVGMGVRYNAEKKKIGNYFSTPIFSFKMKCHLCSGMIEIQTDPKECEYKVIEGGKKKEEEWDPRENETLEIKDEAEAEKIEKNAFYKLENDLNDKKISMQKNLSISQIQEWNEINLKDTFTQNQKLRKKFRTEKKKIQAIELENNTIRDKYQLNFNILKESESDVNMSKTVKFDNELTLDAKKAIKLNQEIFLKNPVSATGAVFDKSSNVKLALEEKKKLNLLELKEKASTFKARSLGLSSISFSNNVIEKQEKSALLVRKQKASSKNNTAKIEDDANNSNAVSLICDYSCILSDHSRCVVRSYVQWLEDSDYEPVCGICKQSLDQGALVRFSCLDLFHVNCVNSICDQQPDNTAPAGFLCFTCHEPILPADNNVTQIANLIRTTFKDSKWGKNCQITIPQMISIDVGSGGQGSQQGSTVNLHNSKSTVSSPALEILPPRSFALSSNYDDDQGRGSRVTSPKVRDEDDDKYGKNKVKHGFFLKRIIPPNFGPRRVFFYITMLSIPLFLIYLFFQRNDAI</sequence>
<protein>
    <recommendedName>
        <fullName evidence="4">ZFPL1-like U-box domain-containing protein</fullName>
    </recommendedName>
</protein>
<evidence type="ECO:0000259" key="4">
    <source>
        <dbReference type="Pfam" id="PF25998"/>
    </source>
</evidence>
<feature type="transmembrane region" description="Helical" evidence="3">
    <location>
        <begin position="555"/>
        <end position="573"/>
    </location>
</feature>
<keyword evidence="3" id="KW-0472">Membrane</keyword>
<gene>
    <name evidence="5" type="ORF">HK099_001625</name>
</gene>
<reference evidence="5" key="1">
    <citation type="submission" date="2020-05" db="EMBL/GenBank/DDBJ databases">
        <title>Phylogenomic resolution of chytrid fungi.</title>
        <authorList>
            <person name="Stajich J.E."/>
            <person name="Amses K."/>
            <person name="Simmons R."/>
            <person name="Seto K."/>
            <person name="Myers J."/>
            <person name="Bonds A."/>
            <person name="Quandt C.A."/>
            <person name="Barry K."/>
            <person name="Liu P."/>
            <person name="Grigoriev I."/>
            <person name="Longcore J.E."/>
            <person name="James T.Y."/>
        </authorList>
    </citation>
    <scope>NUCLEOTIDE SEQUENCE</scope>
    <source>
        <strain evidence="5">JEL0476</strain>
    </source>
</reference>
<dbReference type="InterPro" id="IPR007590">
    <property type="entry name" value="Saf4/Yju2"/>
</dbReference>
<accession>A0AAD5U3B7</accession>
<dbReference type="PANTHER" id="PTHR12111">
    <property type="entry name" value="SPLICING FACTOR YJU2"/>
    <property type="match status" value="1"/>
</dbReference>
<dbReference type="GO" id="GO:0000398">
    <property type="term" value="P:mRNA splicing, via spliceosome"/>
    <property type="evidence" value="ECO:0007669"/>
    <property type="project" value="InterPro"/>
</dbReference>
<dbReference type="Pfam" id="PF04502">
    <property type="entry name" value="Saf4_Yju2"/>
    <property type="match status" value="1"/>
</dbReference>
<dbReference type="AlphaFoldDB" id="A0AAD5U3B7"/>
<dbReference type="GO" id="GO:0071014">
    <property type="term" value="C:post-mRNA release spliceosomal complex"/>
    <property type="evidence" value="ECO:0007669"/>
    <property type="project" value="TreeGrafter"/>
</dbReference>
<keyword evidence="3" id="KW-0812">Transmembrane</keyword>
<organism evidence="5 6">
    <name type="scientific">Clydaea vesicula</name>
    <dbReference type="NCBI Taxonomy" id="447962"/>
    <lineage>
        <taxon>Eukaryota</taxon>
        <taxon>Fungi</taxon>
        <taxon>Fungi incertae sedis</taxon>
        <taxon>Chytridiomycota</taxon>
        <taxon>Chytridiomycota incertae sedis</taxon>
        <taxon>Chytridiomycetes</taxon>
        <taxon>Lobulomycetales</taxon>
        <taxon>Lobulomycetaceae</taxon>
        <taxon>Clydaea</taxon>
    </lineage>
</organism>
<dbReference type="InterPro" id="IPR058730">
    <property type="entry name" value="U-box_ZFPL1-like"/>
</dbReference>
<dbReference type="GO" id="GO:0005684">
    <property type="term" value="C:U2-type spliceosomal complex"/>
    <property type="evidence" value="ECO:0007669"/>
    <property type="project" value="TreeGrafter"/>
</dbReference>
<dbReference type="Proteomes" id="UP001211065">
    <property type="component" value="Unassembled WGS sequence"/>
</dbReference>
<name>A0AAD5U3B7_9FUNG</name>
<keyword evidence="3" id="KW-1133">Transmembrane helix</keyword>
<feature type="region of interest" description="Disordered" evidence="2">
    <location>
        <begin position="505"/>
        <end position="531"/>
    </location>
</feature>
<feature type="domain" description="ZFPL1-like U-box" evidence="4">
    <location>
        <begin position="377"/>
        <end position="437"/>
    </location>
</feature>
<dbReference type="Pfam" id="PF25998">
    <property type="entry name" value="U-box_ZFPL1"/>
    <property type="match status" value="1"/>
</dbReference>
<evidence type="ECO:0000256" key="1">
    <source>
        <dbReference type="ARBA" id="ARBA00005595"/>
    </source>
</evidence>